<gene>
    <name evidence="1" type="ORF">F2P81_017415</name>
</gene>
<accession>A0A6A4SI91</accession>
<evidence type="ECO:0000313" key="1">
    <source>
        <dbReference type="EMBL" id="KAF0030684.1"/>
    </source>
</evidence>
<protein>
    <submittedName>
        <fullName evidence="1">Uncharacterized protein</fullName>
    </submittedName>
</protein>
<dbReference type="EMBL" id="VEVO01000015">
    <property type="protein sequence ID" value="KAF0030684.1"/>
    <property type="molecule type" value="Genomic_DNA"/>
</dbReference>
<proteinExistence type="predicted"/>
<dbReference type="Proteomes" id="UP000438429">
    <property type="component" value="Unassembled WGS sequence"/>
</dbReference>
<reference evidence="1 2" key="1">
    <citation type="submission" date="2019-06" db="EMBL/GenBank/DDBJ databases">
        <title>Draft genomes of female and male turbot (Scophthalmus maximus).</title>
        <authorList>
            <person name="Xu H."/>
            <person name="Xu X.-W."/>
            <person name="Shao C."/>
            <person name="Chen S."/>
        </authorList>
    </citation>
    <scope>NUCLEOTIDE SEQUENCE [LARGE SCALE GENOMIC DNA]</scope>
    <source>
        <strain evidence="1">Ysfricsl-2016a</strain>
        <tissue evidence="1">Blood</tissue>
    </source>
</reference>
<organism evidence="1 2">
    <name type="scientific">Scophthalmus maximus</name>
    <name type="common">Turbot</name>
    <name type="synonym">Psetta maxima</name>
    <dbReference type="NCBI Taxonomy" id="52904"/>
    <lineage>
        <taxon>Eukaryota</taxon>
        <taxon>Metazoa</taxon>
        <taxon>Chordata</taxon>
        <taxon>Craniata</taxon>
        <taxon>Vertebrata</taxon>
        <taxon>Euteleostomi</taxon>
        <taxon>Actinopterygii</taxon>
        <taxon>Neopterygii</taxon>
        <taxon>Teleostei</taxon>
        <taxon>Neoteleostei</taxon>
        <taxon>Acanthomorphata</taxon>
        <taxon>Carangaria</taxon>
        <taxon>Pleuronectiformes</taxon>
        <taxon>Pleuronectoidei</taxon>
        <taxon>Scophthalmidae</taxon>
        <taxon>Scophthalmus</taxon>
    </lineage>
</organism>
<sequence>MKNAKIMHKIQTVVGIKQTKKQTLPVDCREFQGAASEQKKLSSPIHSTLCEWNCKCISVVFVIVSIIVQTDSGTFAEALREKKGEPPPPPPPLLQPLLVVSSAGLSPLAATIKSGRVTEKQDIRVQSSK</sequence>
<evidence type="ECO:0000313" key="2">
    <source>
        <dbReference type="Proteomes" id="UP000438429"/>
    </source>
</evidence>
<comment type="caution">
    <text evidence="1">The sequence shown here is derived from an EMBL/GenBank/DDBJ whole genome shotgun (WGS) entry which is preliminary data.</text>
</comment>
<dbReference type="AlphaFoldDB" id="A0A6A4SI91"/>
<name>A0A6A4SI91_SCOMX</name>